<dbReference type="PROSITE" id="PS51257">
    <property type="entry name" value="PROKAR_LIPOPROTEIN"/>
    <property type="match status" value="1"/>
</dbReference>
<dbReference type="Proteomes" id="UP000244523">
    <property type="component" value="Unassembled WGS sequence"/>
</dbReference>
<evidence type="ECO:0000313" key="2">
    <source>
        <dbReference type="EMBL" id="PUB19191.1"/>
    </source>
</evidence>
<gene>
    <name evidence="2" type="ORF">C8N45_101784</name>
</gene>
<proteinExistence type="predicted"/>
<evidence type="ECO:0000313" key="3">
    <source>
        <dbReference type="Proteomes" id="UP000244523"/>
    </source>
</evidence>
<protein>
    <recommendedName>
        <fullName evidence="4">Lipoprotein</fullName>
    </recommendedName>
</protein>
<reference evidence="2 3" key="1">
    <citation type="submission" date="2018-04" db="EMBL/GenBank/DDBJ databases">
        <title>Genomic Encyclopedia of Archaeal and Bacterial Type Strains, Phase II (KMG-II): from individual species to whole genera.</title>
        <authorList>
            <person name="Goeker M."/>
        </authorList>
    </citation>
    <scope>NUCLEOTIDE SEQUENCE [LARGE SCALE GENOMIC DNA]</scope>
    <source>
        <strain evidence="2 3">DSM 29955</strain>
    </source>
</reference>
<dbReference type="Pfam" id="PF20569">
    <property type="entry name" value="DUF6778"/>
    <property type="match status" value="1"/>
</dbReference>
<evidence type="ECO:0008006" key="4">
    <source>
        <dbReference type="Google" id="ProtNLM"/>
    </source>
</evidence>
<dbReference type="AlphaFoldDB" id="A0A2T6KRK4"/>
<keyword evidence="3" id="KW-1185">Reference proteome</keyword>
<organism evidence="2 3">
    <name type="scientific">Yoonia sediminilitoris</name>
    <dbReference type="NCBI Taxonomy" id="1286148"/>
    <lineage>
        <taxon>Bacteria</taxon>
        <taxon>Pseudomonadati</taxon>
        <taxon>Pseudomonadota</taxon>
        <taxon>Alphaproteobacteria</taxon>
        <taxon>Rhodobacterales</taxon>
        <taxon>Paracoccaceae</taxon>
        <taxon>Yoonia</taxon>
    </lineage>
</organism>
<evidence type="ECO:0000256" key="1">
    <source>
        <dbReference type="SAM" id="SignalP"/>
    </source>
</evidence>
<dbReference type="RefSeq" id="WP_245882531.1">
    <property type="nucleotide sequence ID" value="NZ_QBUD01000001.1"/>
</dbReference>
<sequence length="183" mass="19785">MKLGKLICLLMILVTLGACTSQLGGEPRPDIVRNYALRGLTFSAVPDLVVSEEAALYPIADVVWRGDPPGPRIAQIEAMFETAVARNRTVLDGPQPIIIDIQLIRFHGVTERTRYSVGGIYNIIFSMTVRDAGSGAIIEPARVIAANLDAPGGSDAIRLERSGQTEKVRVTEFLSSVLQAELL</sequence>
<feature type="chain" id="PRO_5015568007" description="Lipoprotein" evidence="1">
    <location>
        <begin position="21"/>
        <end position="183"/>
    </location>
</feature>
<keyword evidence="1" id="KW-0732">Signal</keyword>
<name>A0A2T6KRK4_9RHOB</name>
<feature type="signal peptide" evidence="1">
    <location>
        <begin position="1"/>
        <end position="20"/>
    </location>
</feature>
<dbReference type="EMBL" id="QBUD01000001">
    <property type="protein sequence ID" value="PUB19191.1"/>
    <property type="molecule type" value="Genomic_DNA"/>
</dbReference>
<accession>A0A2T6KRK4</accession>
<dbReference type="InterPro" id="IPR046705">
    <property type="entry name" value="DUF6778"/>
</dbReference>
<comment type="caution">
    <text evidence="2">The sequence shown here is derived from an EMBL/GenBank/DDBJ whole genome shotgun (WGS) entry which is preliminary data.</text>
</comment>